<dbReference type="Proteomes" id="UP000438429">
    <property type="component" value="Unassembled WGS sequence"/>
</dbReference>
<accession>A0A6A4T830</accession>
<feature type="compositionally biased region" description="Polar residues" evidence="1">
    <location>
        <begin position="15"/>
        <end position="24"/>
    </location>
</feature>
<dbReference type="EMBL" id="VEVO01000006">
    <property type="protein sequence ID" value="KAF0041009.1"/>
    <property type="molecule type" value="Genomic_DNA"/>
</dbReference>
<dbReference type="AlphaFoldDB" id="A0A6A4T830"/>
<protein>
    <submittedName>
        <fullName evidence="2">Uncharacterized protein</fullName>
    </submittedName>
</protein>
<sequence length="117" mass="12611">MEKEEQHVQCERAGSTVTKQQSKKSAFALRSVNPCSAILRSSQRSERKNPRAGSKKVKKIYVVFFEKKESDAGGARISSEAGISGFSTADSAHLPVSRLRRTAPPPPHGPAPPAALL</sequence>
<feature type="region of interest" description="Disordered" evidence="1">
    <location>
        <begin position="86"/>
        <end position="117"/>
    </location>
</feature>
<evidence type="ECO:0000313" key="3">
    <source>
        <dbReference type="Proteomes" id="UP000438429"/>
    </source>
</evidence>
<evidence type="ECO:0000256" key="1">
    <source>
        <dbReference type="SAM" id="MobiDB-lite"/>
    </source>
</evidence>
<feature type="region of interest" description="Disordered" evidence="1">
    <location>
        <begin position="1"/>
        <end position="26"/>
    </location>
</feature>
<gene>
    <name evidence="2" type="ORF">F2P81_006907</name>
</gene>
<feature type="compositionally biased region" description="Pro residues" evidence="1">
    <location>
        <begin position="103"/>
        <end position="117"/>
    </location>
</feature>
<comment type="caution">
    <text evidence="2">The sequence shown here is derived from an EMBL/GenBank/DDBJ whole genome shotgun (WGS) entry which is preliminary data.</text>
</comment>
<reference evidence="2 3" key="1">
    <citation type="submission" date="2019-06" db="EMBL/GenBank/DDBJ databases">
        <title>Draft genomes of female and male turbot (Scophthalmus maximus).</title>
        <authorList>
            <person name="Xu H."/>
            <person name="Xu X.-W."/>
            <person name="Shao C."/>
            <person name="Chen S."/>
        </authorList>
    </citation>
    <scope>NUCLEOTIDE SEQUENCE [LARGE SCALE GENOMIC DNA]</scope>
    <source>
        <strain evidence="2">Ysfricsl-2016a</strain>
        <tissue evidence="2">Blood</tissue>
    </source>
</reference>
<feature type="compositionally biased region" description="Basic and acidic residues" evidence="1">
    <location>
        <begin position="1"/>
        <end position="10"/>
    </location>
</feature>
<organism evidence="2 3">
    <name type="scientific">Scophthalmus maximus</name>
    <name type="common">Turbot</name>
    <name type="synonym">Psetta maxima</name>
    <dbReference type="NCBI Taxonomy" id="52904"/>
    <lineage>
        <taxon>Eukaryota</taxon>
        <taxon>Metazoa</taxon>
        <taxon>Chordata</taxon>
        <taxon>Craniata</taxon>
        <taxon>Vertebrata</taxon>
        <taxon>Euteleostomi</taxon>
        <taxon>Actinopterygii</taxon>
        <taxon>Neopterygii</taxon>
        <taxon>Teleostei</taxon>
        <taxon>Neoteleostei</taxon>
        <taxon>Acanthomorphata</taxon>
        <taxon>Carangaria</taxon>
        <taxon>Pleuronectiformes</taxon>
        <taxon>Pleuronectoidei</taxon>
        <taxon>Scophthalmidae</taxon>
        <taxon>Scophthalmus</taxon>
    </lineage>
</organism>
<name>A0A6A4T830_SCOMX</name>
<evidence type="ECO:0000313" key="2">
    <source>
        <dbReference type="EMBL" id="KAF0041009.1"/>
    </source>
</evidence>
<proteinExistence type="predicted"/>